<evidence type="ECO:0000256" key="2">
    <source>
        <dbReference type="ARBA" id="ARBA00022821"/>
    </source>
</evidence>
<gene>
    <name evidence="4" type="ORF">HID58_085504</name>
</gene>
<keyword evidence="2" id="KW-0611">Plant defense</keyword>
<dbReference type="Proteomes" id="UP000824890">
    <property type="component" value="Unassembled WGS sequence"/>
</dbReference>
<proteinExistence type="predicted"/>
<dbReference type="InterPro" id="IPR058192">
    <property type="entry name" value="WHD_ROQ1-like"/>
</dbReference>
<dbReference type="Pfam" id="PF01582">
    <property type="entry name" value="TIR"/>
    <property type="match status" value="1"/>
</dbReference>
<dbReference type="Pfam" id="PF23282">
    <property type="entry name" value="WHD_ROQ1"/>
    <property type="match status" value="1"/>
</dbReference>
<dbReference type="InterPro" id="IPR000157">
    <property type="entry name" value="TIR_dom"/>
</dbReference>
<reference evidence="4 5" key="1">
    <citation type="submission" date="2021-05" db="EMBL/GenBank/DDBJ databases">
        <title>Genome Assembly of Synthetic Allotetraploid Brassica napus Reveals Homoeologous Exchanges between Subgenomes.</title>
        <authorList>
            <person name="Davis J.T."/>
        </authorList>
    </citation>
    <scope>NUCLEOTIDE SEQUENCE [LARGE SCALE GENOMIC DNA]</scope>
    <source>
        <strain evidence="5">cv. Da-Ae</strain>
        <tissue evidence="4">Seedling</tissue>
    </source>
</reference>
<dbReference type="PANTHER" id="PTHR11017">
    <property type="entry name" value="LEUCINE-RICH REPEAT-CONTAINING PROTEIN"/>
    <property type="match status" value="1"/>
</dbReference>
<feature type="domain" description="TIR" evidence="3">
    <location>
        <begin position="1"/>
        <end position="103"/>
    </location>
</feature>
<organism evidence="4 5">
    <name type="scientific">Brassica napus</name>
    <name type="common">Rape</name>
    <dbReference type="NCBI Taxonomy" id="3708"/>
    <lineage>
        <taxon>Eukaryota</taxon>
        <taxon>Viridiplantae</taxon>
        <taxon>Streptophyta</taxon>
        <taxon>Embryophyta</taxon>
        <taxon>Tracheophyta</taxon>
        <taxon>Spermatophyta</taxon>
        <taxon>Magnoliopsida</taxon>
        <taxon>eudicotyledons</taxon>
        <taxon>Gunneridae</taxon>
        <taxon>Pentapetalae</taxon>
        <taxon>rosids</taxon>
        <taxon>malvids</taxon>
        <taxon>Brassicales</taxon>
        <taxon>Brassicaceae</taxon>
        <taxon>Brassiceae</taxon>
        <taxon>Brassica</taxon>
    </lineage>
</organism>
<evidence type="ECO:0000259" key="3">
    <source>
        <dbReference type="PROSITE" id="PS50104"/>
    </source>
</evidence>
<evidence type="ECO:0000256" key="1">
    <source>
        <dbReference type="ARBA" id="ARBA00022737"/>
    </source>
</evidence>
<dbReference type="SUPFAM" id="SSF52200">
    <property type="entry name" value="Toll/Interleukin receptor TIR domain"/>
    <property type="match status" value="1"/>
</dbReference>
<evidence type="ECO:0000313" key="5">
    <source>
        <dbReference type="Proteomes" id="UP000824890"/>
    </source>
</evidence>
<name>A0ABQ7XMS2_BRANA</name>
<dbReference type="PROSITE" id="PS50104">
    <property type="entry name" value="TIR"/>
    <property type="match status" value="1"/>
</dbReference>
<dbReference type="InterPro" id="IPR036390">
    <property type="entry name" value="WH_DNA-bd_sf"/>
</dbReference>
<accession>A0ABQ7XMS2</accession>
<dbReference type="InterPro" id="IPR035897">
    <property type="entry name" value="Toll_tir_struct_dom_sf"/>
</dbReference>
<dbReference type="InterPro" id="IPR044974">
    <property type="entry name" value="Disease_R_plants"/>
</dbReference>
<protein>
    <recommendedName>
        <fullName evidence="3">TIR domain-containing protein</fullName>
    </recommendedName>
</protein>
<keyword evidence="1" id="KW-0677">Repeat</keyword>
<dbReference type="PANTHER" id="PTHR11017:SF525">
    <property type="entry name" value="TIR DOMAIN-CONTAINING PROTEIN"/>
    <property type="match status" value="1"/>
</dbReference>
<evidence type="ECO:0000313" key="4">
    <source>
        <dbReference type="EMBL" id="KAH0857243.1"/>
    </source>
</evidence>
<comment type="caution">
    <text evidence="4">The sequence shown here is derived from an EMBL/GenBank/DDBJ whole genome shotgun (WGS) entry which is preliminary data.</text>
</comment>
<keyword evidence="5" id="KW-1185">Reference proteome</keyword>
<sequence length="254" mass="29514">MASSSSFTSRNYSYNVFPSFDGPDVRKTLLSHMRDQFKRNGITMRFQDSFSETCARKNLTDEEKQKWSKALNDVGNIAGEDFLRWDNEAKMIKKIARDVSDKLNATPSRNFDGMALARQPLLELYTAYSLIVGSSLREKNEDEWKGVIHRLETILDRDIEDAIRVGYESLHEKEQSLFLHIAVFFNYKESDLVKAMFADNHFDTEQGLKILVNRSLIYMSTKGEIVMHKLLQQMGTQAVYREKPWKHRIIIDAQ</sequence>
<dbReference type="EMBL" id="JAGKQM010000019">
    <property type="protein sequence ID" value="KAH0857243.1"/>
    <property type="molecule type" value="Genomic_DNA"/>
</dbReference>
<dbReference type="Gene3D" id="3.40.50.10140">
    <property type="entry name" value="Toll/interleukin-1 receptor homology (TIR) domain"/>
    <property type="match status" value="1"/>
</dbReference>
<dbReference type="SUPFAM" id="SSF46785">
    <property type="entry name" value="Winged helix' DNA-binding domain"/>
    <property type="match status" value="1"/>
</dbReference>